<evidence type="ECO:0000313" key="3">
    <source>
        <dbReference type="Proteomes" id="UP000015100"/>
    </source>
</evidence>
<evidence type="ECO:0000256" key="1">
    <source>
        <dbReference type="ARBA" id="ARBA00005564"/>
    </source>
</evidence>
<dbReference type="InterPro" id="IPR019405">
    <property type="entry name" value="Lactonase_7-beta_prop"/>
</dbReference>
<dbReference type="OMA" id="FVWTATR"/>
<dbReference type="Gene3D" id="2.130.10.10">
    <property type="entry name" value="YVTN repeat-like/Quinoprotein amine dehydrogenase"/>
    <property type="match status" value="1"/>
</dbReference>
<dbReference type="eggNOG" id="ENOG502S3WY">
    <property type="taxonomic scope" value="Eukaryota"/>
</dbReference>
<dbReference type="InterPro" id="IPR015943">
    <property type="entry name" value="WD40/YVTN_repeat-like_dom_sf"/>
</dbReference>
<gene>
    <name evidence="2" type="ORF">H072_1218</name>
</gene>
<dbReference type="Proteomes" id="UP000015100">
    <property type="component" value="Unassembled WGS sequence"/>
</dbReference>
<dbReference type="GO" id="GO:0017057">
    <property type="term" value="F:6-phosphogluconolactonase activity"/>
    <property type="evidence" value="ECO:0007669"/>
    <property type="project" value="TreeGrafter"/>
</dbReference>
<keyword evidence="3" id="KW-1185">Reference proteome</keyword>
<accession>S8CAR1</accession>
<dbReference type="HOGENOM" id="CLU_038716_0_1_1"/>
<dbReference type="AlphaFoldDB" id="S8CAR1"/>
<dbReference type="STRING" id="1284197.S8CAR1"/>
<dbReference type="PANTHER" id="PTHR30344:SF1">
    <property type="entry name" value="6-PHOSPHOGLUCONOLACTONASE"/>
    <property type="match status" value="1"/>
</dbReference>
<comment type="similarity">
    <text evidence="1">Belongs to the cycloisomerase 2 family.</text>
</comment>
<reference evidence="3" key="2">
    <citation type="submission" date="2013-04" db="EMBL/GenBank/DDBJ databases">
        <title>Genomic mechanisms accounting for the adaptation to parasitism in nematode-trapping fungi.</title>
        <authorList>
            <person name="Ahren D.G."/>
        </authorList>
    </citation>
    <scope>NUCLEOTIDE SEQUENCE [LARGE SCALE GENOMIC DNA]</scope>
    <source>
        <strain evidence="3">CBS 200.50</strain>
    </source>
</reference>
<reference evidence="2 3" key="1">
    <citation type="journal article" date="2013" name="PLoS Genet.">
        <title>Genomic mechanisms accounting for the adaptation to parasitism in nematode-trapping fungi.</title>
        <authorList>
            <person name="Meerupati T."/>
            <person name="Andersson K.M."/>
            <person name="Friman E."/>
            <person name="Kumar D."/>
            <person name="Tunlid A."/>
            <person name="Ahren D."/>
        </authorList>
    </citation>
    <scope>NUCLEOTIDE SEQUENCE [LARGE SCALE GENOMIC DNA]</scope>
    <source>
        <strain evidence="2 3">CBS 200.50</strain>
    </source>
</reference>
<comment type="caution">
    <text evidence="2">The sequence shown here is derived from an EMBL/GenBank/DDBJ whole genome shotgun (WGS) entry which is preliminary data.</text>
</comment>
<evidence type="ECO:0000313" key="2">
    <source>
        <dbReference type="EMBL" id="EPS44802.1"/>
    </source>
</evidence>
<dbReference type="SUPFAM" id="SSF51004">
    <property type="entry name" value="C-terminal (heme d1) domain of cytochrome cd1-nitrite reductase"/>
    <property type="match status" value="1"/>
</dbReference>
<name>S8CAR1_DACHA</name>
<dbReference type="Pfam" id="PF10282">
    <property type="entry name" value="Lactonase"/>
    <property type="match status" value="1"/>
</dbReference>
<dbReference type="OrthoDB" id="9972196at2759"/>
<organism evidence="2 3">
    <name type="scientific">Dactylellina haptotyla (strain CBS 200.50)</name>
    <name type="common">Nematode-trapping fungus</name>
    <name type="synonym">Monacrosporium haptotylum</name>
    <dbReference type="NCBI Taxonomy" id="1284197"/>
    <lineage>
        <taxon>Eukaryota</taxon>
        <taxon>Fungi</taxon>
        <taxon>Dikarya</taxon>
        <taxon>Ascomycota</taxon>
        <taxon>Pezizomycotina</taxon>
        <taxon>Orbiliomycetes</taxon>
        <taxon>Orbiliales</taxon>
        <taxon>Orbiliaceae</taxon>
        <taxon>Dactylellina</taxon>
    </lineage>
</organism>
<dbReference type="InterPro" id="IPR050282">
    <property type="entry name" value="Cycloisomerase_2"/>
</dbReference>
<dbReference type="InterPro" id="IPR011048">
    <property type="entry name" value="Haem_d1_sf"/>
</dbReference>
<dbReference type="EMBL" id="AQGS01000033">
    <property type="protein sequence ID" value="EPS44802.1"/>
    <property type="molecule type" value="Genomic_DNA"/>
</dbReference>
<sequence>MVGFDYLRRLAVRSLALQSRAHKSTESKYLPGSLENTDYLLSVGTYGGDIVILKYNPYLETLTKVSTYHETNLQASWQTIHPQNKDIIYSVDEGNPGGIVSFRLDRDSASLKKLVRSDGINGTVSITIKDELLVTASYLGYSVQTFETDDKGGLSKVVDSFTYSLTQPGLNKERQEAAHPHQVVIDPSGSYIVTPDLGADLLRLYSINETNISELKPVPVEPGSGPRHGQFMDIKFSQYYFAPKRLFYLVNELRNTIAVYHTHDWKNGTIEFIKTQELDTLPGGKASWQDMTPPPNAAEITISKDKRFLYVSNRNDQRFKDRKFGPSDSIALYKIDPDRGEIAFVKLLEAGGIMPRHFSFHESGQIVAVALQESDKVVIFRVDPTTGEFIGADTHDISVHVPHNPVCVTWL</sequence>
<proteinExistence type="inferred from homology"/>
<protein>
    <submittedName>
        <fullName evidence="2">Uncharacterized protein</fullName>
    </submittedName>
</protein>
<dbReference type="PANTHER" id="PTHR30344">
    <property type="entry name" value="6-PHOSPHOGLUCONOLACTONASE-RELATED"/>
    <property type="match status" value="1"/>
</dbReference>